<evidence type="ECO:0000313" key="4">
    <source>
        <dbReference type="Proteomes" id="UP000193560"/>
    </source>
</evidence>
<dbReference type="AlphaFoldDB" id="A0A1X2IF80"/>
<dbReference type="GO" id="GO:0006334">
    <property type="term" value="P:nucleosome assembly"/>
    <property type="evidence" value="ECO:0007669"/>
    <property type="project" value="InterPro"/>
</dbReference>
<dbReference type="Gene3D" id="3.30.1120.90">
    <property type="entry name" value="Nucleosome assembly protein"/>
    <property type="match status" value="1"/>
</dbReference>
<comment type="similarity">
    <text evidence="1 2">Belongs to the nucleosome assembly protein (NAP) family.</text>
</comment>
<evidence type="ECO:0000313" key="3">
    <source>
        <dbReference type="EMBL" id="ORZ15371.1"/>
    </source>
</evidence>
<dbReference type="GO" id="GO:0005634">
    <property type="term" value="C:nucleus"/>
    <property type="evidence" value="ECO:0007669"/>
    <property type="project" value="InterPro"/>
</dbReference>
<dbReference type="InterPro" id="IPR002164">
    <property type="entry name" value="NAP_family"/>
</dbReference>
<reference evidence="3 4" key="1">
    <citation type="submission" date="2016-07" db="EMBL/GenBank/DDBJ databases">
        <title>Pervasive Adenine N6-methylation of Active Genes in Fungi.</title>
        <authorList>
            <consortium name="DOE Joint Genome Institute"/>
            <person name="Mondo S.J."/>
            <person name="Dannebaum R.O."/>
            <person name="Kuo R.C."/>
            <person name="Labutti K."/>
            <person name="Haridas S."/>
            <person name="Kuo A."/>
            <person name="Salamov A."/>
            <person name="Ahrendt S.R."/>
            <person name="Lipzen A."/>
            <person name="Sullivan W."/>
            <person name="Andreopoulos W.B."/>
            <person name="Clum A."/>
            <person name="Lindquist E."/>
            <person name="Daum C."/>
            <person name="Ramamoorthy G.K."/>
            <person name="Gryganskyi A."/>
            <person name="Culley D."/>
            <person name="Magnuson J.K."/>
            <person name="James T.Y."/>
            <person name="O'Malley M.A."/>
            <person name="Stajich J.E."/>
            <person name="Spatafora J.W."/>
            <person name="Visel A."/>
            <person name="Grigoriev I.V."/>
        </authorList>
    </citation>
    <scope>NUCLEOTIDE SEQUENCE [LARGE SCALE GENOMIC DNA]</scope>
    <source>
        <strain evidence="3 4">NRRL 1336</strain>
    </source>
</reference>
<dbReference type="EMBL" id="MCGE01000013">
    <property type="protein sequence ID" value="ORZ15371.1"/>
    <property type="molecule type" value="Genomic_DNA"/>
</dbReference>
<comment type="caution">
    <text evidence="3">The sequence shown here is derived from an EMBL/GenBank/DDBJ whole genome shotgun (WGS) entry which is preliminary data.</text>
</comment>
<evidence type="ECO:0000256" key="2">
    <source>
        <dbReference type="RuleBase" id="RU003876"/>
    </source>
</evidence>
<protein>
    <submittedName>
        <fullName evidence="3">Uncharacterized protein</fullName>
    </submittedName>
</protein>
<dbReference type="Pfam" id="PF00956">
    <property type="entry name" value="NAP"/>
    <property type="match status" value="1"/>
</dbReference>
<dbReference type="Proteomes" id="UP000193560">
    <property type="component" value="Unassembled WGS sequence"/>
</dbReference>
<sequence>MSEQLNDELASLLAKESDIQNQVQVYQRKMMEPLWKERRELAKKIPNFWSDAISHSPMFNLSANDENDIEALENLEDFHVEYDEARPEYRKVVATFKKNSVFKNESLTKEFAMDEDNGTVISKSSIEYHSGKVK</sequence>
<dbReference type="PANTHER" id="PTHR11875">
    <property type="entry name" value="TESTIS-SPECIFIC Y-ENCODED PROTEIN"/>
    <property type="match status" value="1"/>
</dbReference>
<dbReference type="OrthoDB" id="19419at2759"/>
<dbReference type="SUPFAM" id="SSF143113">
    <property type="entry name" value="NAP-like"/>
    <property type="match status" value="1"/>
</dbReference>
<proteinExistence type="inferred from homology"/>
<dbReference type="STRING" id="90262.A0A1X2IF80"/>
<name>A0A1X2IF80_9FUNG</name>
<accession>A0A1X2IF80</accession>
<gene>
    <name evidence="3" type="ORF">BCR42DRAFT_52500</name>
</gene>
<dbReference type="InterPro" id="IPR037231">
    <property type="entry name" value="NAP-like_sf"/>
</dbReference>
<keyword evidence="4" id="KW-1185">Reference proteome</keyword>
<evidence type="ECO:0000256" key="1">
    <source>
        <dbReference type="ARBA" id="ARBA00009947"/>
    </source>
</evidence>
<organism evidence="3 4">
    <name type="scientific">Absidia repens</name>
    <dbReference type="NCBI Taxonomy" id="90262"/>
    <lineage>
        <taxon>Eukaryota</taxon>
        <taxon>Fungi</taxon>
        <taxon>Fungi incertae sedis</taxon>
        <taxon>Mucoromycota</taxon>
        <taxon>Mucoromycotina</taxon>
        <taxon>Mucoromycetes</taxon>
        <taxon>Mucorales</taxon>
        <taxon>Cunninghamellaceae</taxon>
        <taxon>Absidia</taxon>
    </lineage>
</organism>